<dbReference type="InterPro" id="IPR029028">
    <property type="entry name" value="Alpha/beta_knot_MTases"/>
</dbReference>
<dbReference type="AlphaFoldDB" id="A0A1F5JQ10"/>
<dbReference type="PIRSF" id="PIRSF000386">
    <property type="entry name" value="tRNA_mtase"/>
    <property type="match status" value="1"/>
</dbReference>
<dbReference type="GO" id="GO:0005829">
    <property type="term" value="C:cytosol"/>
    <property type="evidence" value="ECO:0007669"/>
    <property type="project" value="TreeGrafter"/>
</dbReference>
<feature type="domain" description="tRNA methyltransferase TRMD/TRM10-type" evidence="18">
    <location>
        <begin position="1"/>
        <end position="229"/>
    </location>
</feature>
<dbReference type="Pfam" id="PF01746">
    <property type="entry name" value="tRNA_m1G_MT"/>
    <property type="match status" value="1"/>
</dbReference>
<evidence type="ECO:0000313" key="20">
    <source>
        <dbReference type="Proteomes" id="UP000176902"/>
    </source>
</evidence>
<name>A0A1F5JQ10_9BACT</name>
<evidence type="ECO:0000256" key="1">
    <source>
        <dbReference type="ARBA" id="ARBA00002634"/>
    </source>
</evidence>
<dbReference type="InterPro" id="IPR016009">
    <property type="entry name" value="tRNA_MeTrfase_TRMD/TRM10"/>
</dbReference>
<evidence type="ECO:0000256" key="15">
    <source>
        <dbReference type="HAMAP-Rule" id="MF_00605"/>
    </source>
</evidence>
<dbReference type="PANTHER" id="PTHR46417">
    <property type="entry name" value="TRNA (GUANINE-N(1)-)-METHYLTRANSFERASE"/>
    <property type="match status" value="1"/>
</dbReference>
<dbReference type="InterPro" id="IPR023148">
    <property type="entry name" value="tRNA_m1G_MeTrfase_C_sf"/>
</dbReference>
<dbReference type="InterPro" id="IPR002649">
    <property type="entry name" value="tRNA_m1G_MeTrfase_TrmD"/>
</dbReference>
<evidence type="ECO:0000313" key="19">
    <source>
        <dbReference type="EMBL" id="OGE30676.1"/>
    </source>
</evidence>
<evidence type="ECO:0000256" key="2">
    <source>
        <dbReference type="ARBA" id="ARBA00004496"/>
    </source>
</evidence>
<dbReference type="Gene3D" id="3.40.1280.10">
    <property type="match status" value="1"/>
</dbReference>
<dbReference type="SUPFAM" id="SSF75217">
    <property type="entry name" value="alpha/beta knot"/>
    <property type="match status" value="1"/>
</dbReference>
<keyword evidence="9 15" id="KW-0808">Transferase</keyword>
<evidence type="ECO:0000256" key="8">
    <source>
        <dbReference type="ARBA" id="ARBA00022603"/>
    </source>
</evidence>
<dbReference type="NCBIfam" id="TIGR00088">
    <property type="entry name" value="trmD"/>
    <property type="match status" value="1"/>
</dbReference>
<evidence type="ECO:0000256" key="3">
    <source>
        <dbReference type="ARBA" id="ARBA00007630"/>
    </source>
</evidence>
<dbReference type="EC" id="2.1.1.228" evidence="5 15"/>
<keyword evidence="8 15" id="KW-0489">Methyltransferase</keyword>
<accession>A0A1F5JQ10</accession>
<evidence type="ECO:0000256" key="16">
    <source>
        <dbReference type="PIRSR" id="PIRSR000386-1"/>
    </source>
</evidence>
<evidence type="ECO:0000256" key="4">
    <source>
        <dbReference type="ARBA" id="ARBA00011738"/>
    </source>
</evidence>
<feature type="binding site" evidence="15 16">
    <location>
        <position position="117"/>
    </location>
    <ligand>
        <name>S-adenosyl-L-methionine</name>
        <dbReference type="ChEBI" id="CHEBI:59789"/>
    </ligand>
</feature>
<comment type="similarity">
    <text evidence="3 15 17">Belongs to the RNA methyltransferase TrmD family.</text>
</comment>
<dbReference type="Gene3D" id="1.10.1270.20">
    <property type="entry name" value="tRNA(m1g37)methyltransferase, domain 2"/>
    <property type="match status" value="1"/>
</dbReference>
<evidence type="ECO:0000256" key="5">
    <source>
        <dbReference type="ARBA" id="ARBA00012807"/>
    </source>
</evidence>
<gene>
    <name evidence="15" type="primary">trmD</name>
    <name evidence="19" type="ORF">A3C59_03100</name>
</gene>
<comment type="subcellular location">
    <subcellularLocation>
        <location evidence="2 15 17">Cytoplasm</location>
    </subcellularLocation>
</comment>
<comment type="catalytic activity">
    <reaction evidence="14 15 17">
        <text>guanosine(37) in tRNA + S-adenosyl-L-methionine = N(1)-methylguanosine(37) in tRNA + S-adenosyl-L-homocysteine + H(+)</text>
        <dbReference type="Rhea" id="RHEA:36899"/>
        <dbReference type="Rhea" id="RHEA-COMP:10145"/>
        <dbReference type="Rhea" id="RHEA-COMP:10147"/>
        <dbReference type="ChEBI" id="CHEBI:15378"/>
        <dbReference type="ChEBI" id="CHEBI:57856"/>
        <dbReference type="ChEBI" id="CHEBI:59789"/>
        <dbReference type="ChEBI" id="CHEBI:73542"/>
        <dbReference type="ChEBI" id="CHEBI:74269"/>
        <dbReference type="EC" id="2.1.1.228"/>
    </reaction>
</comment>
<evidence type="ECO:0000256" key="17">
    <source>
        <dbReference type="RuleBase" id="RU003464"/>
    </source>
</evidence>
<evidence type="ECO:0000256" key="6">
    <source>
        <dbReference type="ARBA" id="ARBA00014679"/>
    </source>
</evidence>
<comment type="caution">
    <text evidence="19">The sequence shown here is derived from an EMBL/GenBank/DDBJ whole genome shotgun (WGS) entry which is preliminary data.</text>
</comment>
<evidence type="ECO:0000259" key="18">
    <source>
        <dbReference type="Pfam" id="PF01746"/>
    </source>
</evidence>
<dbReference type="GO" id="GO:0002939">
    <property type="term" value="P:tRNA N1-guanine methylation"/>
    <property type="evidence" value="ECO:0007669"/>
    <property type="project" value="TreeGrafter"/>
</dbReference>
<dbReference type="Proteomes" id="UP000176902">
    <property type="component" value="Unassembled WGS sequence"/>
</dbReference>
<sequence>MIISIITLFPEMFDKILNTSILKRAQAKGKVKFKLINLREFGEGKHQIVDGRPYGGGAGMVLRADILARAVSSVVNRKSSTKNETRKTILTSASGKPYKQAKARQLSQFDHVIIICGHYEGVDQRFIEKYVTEEISIGDYVLTGGEIPAMIIADSIVRLLPGVLKKEEAVINESFSENLLEGPQYTRPDIFEGLKVPDVLTSGNHGEIDKWRKEQGLKKTKKIRPDLITQKD</sequence>
<evidence type="ECO:0000256" key="14">
    <source>
        <dbReference type="ARBA" id="ARBA00047783"/>
    </source>
</evidence>
<protein>
    <recommendedName>
        <fullName evidence="6 15">tRNA (guanine-N(1)-)-methyltransferase</fullName>
        <ecNumber evidence="5 15">2.1.1.228</ecNumber>
    </recommendedName>
    <alternativeName>
        <fullName evidence="12 15">M1G-methyltransferase</fullName>
    </alternativeName>
    <alternativeName>
        <fullName evidence="13 15">tRNA [GM37] methyltransferase</fullName>
    </alternativeName>
</protein>
<comment type="function">
    <text evidence="1 15 17">Specifically methylates guanosine-37 in various tRNAs.</text>
</comment>
<dbReference type="STRING" id="1797768.A3C59_03100"/>
<comment type="subunit">
    <text evidence="4 15 17">Homodimer.</text>
</comment>
<evidence type="ECO:0000256" key="10">
    <source>
        <dbReference type="ARBA" id="ARBA00022691"/>
    </source>
</evidence>
<evidence type="ECO:0000256" key="7">
    <source>
        <dbReference type="ARBA" id="ARBA00022490"/>
    </source>
</evidence>
<keyword evidence="7 15" id="KW-0963">Cytoplasm</keyword>
<keyword evidence="10 15" id="KW-0949">S-adenosyl-L-methionine</keyword>
<reference evidence="19 20" key="1">
    <citation type="journal article" date="2016" name="Nat. Commun.">
        <title>Thousands of microbial genomes shed light on interconnected biogeochemical processes in an aquifer system.</title>
        <authorList>
            <person name="Anantharaman K."/>
            <person name="Brown C.T."/>
            <person name="Hug L.A."/>
            <person name="Sharon I."/>
            <person name="Castelle C.J."/>
            <person name="Probst A.J."/>
            <person name="Thomas B.C."/>
            <person name="Singh A."/>
            <person name="Wilkins M.J."/>
            <person name="Karaoz U."/>
            <person name="Brodie E.L."/>
            <person name="Williams K.H."/>
            <person name="Hubbard S.S."/>
            <person name="Banfield J.F."/>
        </authorList>
    </citation>
    <scope>NUCLEOTIDE SEQUENCE [LARGE SCALE GENOMIC DNA]</scope>
</reference>
<dbReference type="FunFam" id="3.40.1280.10:FF:000001">
    <property type="entry name" value="tRNA (guanine-N(1)-)-methyltransferase"/>
    <property type="match status" value="1"/>
</dbReference>
<keyword evidence="11 15" id="KW-0819">tRNA processing</keyword>
<dbReference type="EMBL" id="MFCV01000044">
    <property type="protein sequence ID" value="OGE30676.1"/>
    <property type="molecule type" value="Genomic_DNA"/>
</dbReference>
<dbReference type="NCBIfam" id="NF000648">
    <property type="entry name" value="PRK00026.1"/>
    <property type="match status" value="1"/>
</dbReference>
<evidence type="ECO:0000256" key="9">
    <source>
        <dbReference type="ARBA" id="ARBA00022679"/>
    </source>
</evidence>
<proteinExistence type="inferred from homology"/>
<dbReference type="GO" id="GO:0052906">
    <property type="term" value="F:tRNA (guanine(37)-N1)-methyltransferase activity"/>
    <property type="evidence" value="ECO:0007669"/>
    <property type="project" value="UniProtKB-UniRule"/>
</dbReference>
<dbReference type="InterPro" id="IPR029026">
    <property type="entry name" value="tRNA_m1G_MTases_N"/>
</dbReference>
<evidence type="ECO:0000256" key="13">
    <source>
        <dbReference type="ARBA" id="ARBA00033392"/>
    </source>
</evidence>
<feature type="binding site" evidence="15 16">
    <location>
        <begin position="137"/>
        <end position="142"/>
    </location>
    <ligand>
        <name>S-adenosyl-L-methionine</name>
        <dbReference type="ChEBI" id="CHEBI:59789"/>
    </ligand>
</feature>
<evidence type="ECO:0000256" key="12">
    <source>
        <dbReference type="ARBA" id="ARBA00029736"/>
    </source>
</evidence>
<dbReference type="PANTHER" id="PTHR46417:SF1">
    <property type="entry name" value="TRNA (GUANINE-N(1)-)-METHYLTRANSFERASE"/>
    <property type="match status" value="1"/>
</dbReference>
<organism evidence="19 20">
    <name type="scientific">Candidatus Daviesbacteria bacterium RIFCSPHIGHO2_02_FULL_36_13</name>
    <dbReference type="NCBI Taxonomy" id="1797768"/>
    <lineage>
        <taxon>Bacteria</taxon>
        <taxon>Candidatus Daviesiibacteriota</taxon>
    </lineage>
</organism>
<dbReference type="HAMAP" id="MF_00605">
    <property type="entry name" value="TrmD"/>
    <property type="match status" value="1"/>
</dbReference>
<dbReference type="CDD" id="cd18080">
    <property type="entry name" value="TrmD-like"/>
    <property type="match status" value="1"/>
</dbReference>
<evidence type="ECO:0000256" key="11">
    <source>
        <dbReference type="ARBA" id="ARBA00022694"/>
    </source>
</evidence>